<dbReference type="AlphaFoldDB" id="A0AAN1XX14"/>
<dbReference type="Gene3D" id="2.50.20.10">
    <property type="entry name" value="Lipoprotein localisation LolA/LolB/LppX"/>
    <property type="match status" value="1"/>
</dbReference>
<feature type="domain" description="MucB/RseB N-terminal" evidence="1">
    <location>
        <begin position="109"/>
        <end position="224"/>
    </location>
</feature>
<proteinExistence type="predicted"/>
<organism evidence="3 4">
    <name type="scientific">Vulcanimicrobium alpinum</name>
    <dbReference type="NCBI Taxonomy" id="3016050"/>
    <lineage>
        <taxon>Bacteria</taxon>
        <taxon>Bacillati</taxon>
        <taxon>Vulcanimicrobiota</taxon>
        <taxon>Vulcanimicrobiia</taxon>
        <taxon>Vulcanimicrobiales</taxon>
        <taxon>Vulcanimicrobiaceae</taxon>
        <taxon>Vulcanimicrobium</taxon>
    </lineage>
</organism>
<evidence type="ECO:0000259" key="2">
    <source>
        <dbReference type="Pfam" id="PF14285"/>
    </source>
</evidence>
<dbReference type="KEGG" id="vab:WPS_22080"/>
<dbReference type="InterPro" id="IPR052944">
    <property type="entry name" value="Sporulation_related"/>
</dbReference>
<accession>A0AAN1XX14</accession>
<dbReference type="InterPro" id="IPR038484">
    <property type="entry name" value="MucB/RseB_C_sf"/>
</dbReference>
<protein>
    <submittedName>
        <fullName evidence="3">Outer membrane lipoprotein-sorting protein</fullName>
    </submittedName>
</protein>
<evidence type="ECO:0000259" key="1">
    <source>
        <dbReference type="Pfam" id="PF03888"/>
    </source>
</evidence>
<dbReference type="SUPFAM" id="SSF89392">
    <property type="entry name" value="Prokaryotic lipoproteins and lipoprotein localization factors"/>
    <property type="match status" value="1"/>
</dbReference>
<feature type="domain" description="DUF4367" evidence="2">
    <location>
        <begin position="258"/>
        <end position="360"/>
    </location>
</feature>
<dbReference type="RefSeq" id="WP_317994562.1">
    <property type="nucleotide sequence ID" value="NZ_AP025523.1"/>
</dbReference>
<keyword evidence="3" id="KW-0449">Lipoprotein</keyword>
<reference evidence="3 4" key="1">
    <citation type="journal article" date="2022" name="ISME Commun">
        <title>Vulcanimicrobium alpinus gen. nov. sp. nov., the first cultivated representative of the candidate phylum 'Eremiobacterota', is a metabolically versatile aerobic anoxygenic phototroph.</title>
        <authorList>
            <person name="Yabe S."/>
            <person name="Muto K."/>
            <person name="Abe K."/>
            <person name="Yokota A."/>
            <person name="Staudigel H."/>
            <person name="Tebo B.M."/>
        </authorList>
    </citation>
    <scope>NUCLEOTIDE SEQUENCE [LARGE SCALE GENOMIC DNA]</scope>
    <source>
        <strain evidence="3 4">WC8-2</strain>
    </source>
</reference>
<sequence length="362" mass="39151">MRSASLGLGLGLALLAAGIPGVRADVPPHTMAPRPSPRATPVPAAATDARPLIVQAVAAPKHVSFVGQMSTIRSGTSQALAVISKIEHRAPDDTRRTYLAPRALYGQFVISRGAMSWDVDPSRKRVVVTENKAAVDPVAVVDDIALLDSNYRAVRTASDDVADRHADVIDLVSRYTGERAMRLWIDRDTHIVLAKEAYHSDGSLAWRTRFDDIRYTDDIPAEVFNGSVPPGYETVQGRSYGSPTSVATSVPDAGFAPVTPKYLPEGFSLAGSDVSSVKGTRNLHLIYSDGIRTLSLFENATDRAIDFSGMQTRTTSFEGHDARYVRDGPTTLLAWRERKLAFALVGDLDLKELIQIASSVVP</sequence>
<dbReference type="InterPro" id="IPR029046">
    <property type="entry name" value="LolA/LolB/LppX"/>
</dbReference>
<name>A0AAN1XX14_UNVUL</name>
<gene>
    <name evidence="3" type="ORF">WPS_22080</name>
</gene>
<dbReference type="Pfam" id="PF03888">
    <property type="entry name" value="MucB_RseB"/>
    <property type="match status" value="1"/>
</dbReference>
<dbReference type="InterPro" id="IPR033434">
    <property type="entry name" value="MucB/RseB_N"/>
</dbReference>
<evidence type="ECO:0000313" key="4">
    <source>
        <dbReference type="Proteomes" id="UP001317532"/>
    </source>
</evidence>
<evidence type="ECO:0000313" key="3">
    <source>
        <dbReference type="EMBL" id="BDE06932.1"/>
    </source>
</evidence>
<keyword evidence="4" id="KW-1185">Reference proteome</keyword>
<dbReference type="EMBL" id="AP025523">
    <property type="protein sequence ID" value="BDE06932.1"/>
    <property type="molecule type" value="Genomic_DNA"/>
</dbReference>
<dbReference type="Pfam" id="PF14285">
    <property type="entry name" value="DUF4367"/>
    <property type="match status" value="1"/>
</dbReference>
<dbReference type="PANTHER" id="PTHR37507:SF2">
    <property type="entry name" value="SPORULATION PROTEIN YDCC"/>
    <property type="match status" value="1"/>
</dbReference>
<dbReference type="Gene3D" id="3.30.200.100">
    <property type="entry name" value="MucB/RseB, C-terminal domain"/>
    <property type="match status" value="1"/>
</dbReference>
<dbReference type="PANTHER" id="PTHR37507">
    <property type="entry name" value="SPORULATION PROTEIN YDCC"/>
    <property type="match status" value="1"/>
</dbReference>
<dbReference type="Proteomes" id="UP001317532">
    <property type="component" value="Chromosome"/>
</dbReference>
<dbReference type="InterPro" id="IPR025377">
    <property type="entry name" value="DUF4367"/>
</dbReference>